<evidence type="ECO:0000256" key="1">
    <source>
        <dbReference type="SAM" id="MobiDB-lite"/>
    </source>
</evidence>
<gene>
    <name evidence="2" type="ORF">PXEA_LOCUS8843</name>
</gene>
<accession>A0A448WMC0</accession>
<proteinExistence type="predicted"/>
<evidence type="ECO:0000313" key="3">
    <source>
        <dbReference type="Proteomes" id="UP000784294"/>
    </source>
</evidence>
<name>A0A448WMC0_9PLAT</name>
<keyword evidence="3" id="KW-1185">Reference proteome</keyword>
<protein>
    <submittedName>
        <fullName evidence="2">Uncharacterized protein</fullName>
    </submittedName>
</protein>
<organism evidence="2 3">
    <name type="scientific">Protopolystoma xenopodis</name>
    <dbReference type="NCBI Taxonomy" id="117903"/>
    <lineage>
        <taxon>Eukaryota</taxon>
        <taxon>Metazoa</taxon>
        <taxon>Spiralia</taxon>
        <taxon>Lophotrochozoa</taxon>
        <taxon>Platyhelminthes</taxon>
        <taxon>Monogenea</taxon>
        <taxon>Polyopisthocotylea</taxon>
        <taxon>Polystomatidea</taxon>
        <taxon>Polystomatidae</taxon>
        <taxon>Protopolystoma</taxon>
    </lineage>
</organism>
<feature type="region of interest" description="Disordered" evidence="1">
    <location>
        <begin position="110"/>
        <end position="133"/>
    </location>
</feature>
<dbReference type="EMBL" id="CAAALY010024504">
    <property type="protein sequence ID" value="VEL15403.1"/>
    <property type="molecule type" value="Genomic_DNA"/>
</dbReference>
<evidence type="ECO:0000313" key="2">
    <source>
        <dbReference type="EMBL" id="VEL15403.1"/>
    </source>
</evidence>
<dbReference type="Proteomes" id="UP000784294">
    <property type="component" value="Unassembled WGS sequence"/>
</dbReference>
<feature type="region of interest" description="Disordered" evidence="1">
    <location>
        <begin position="1"/>
        <end position="42"/>
    </location>
</feature>
<reference evidence="2" key="1">
    <citation type="submission" date="2018-11" db="EMBL/GenBank/DDBJ databases">
        <authorList>
            <consortium name="Pathogen Informatics"/>
        </authorList>
    </citation>
    <scope>NUCLEOTIDE SEQUENCE</scope>
</reference>
<dbReference type="AlphaFoldDB" id="A0A448WMC0"/>
<comment type="caution">
    <text evidence="2">The sequence shown here is derived from an EMBL/GenBank/DDBJ whole genome shotgun (WGS) entry which is preliminary data.</text>
</comment>
<sequence length="133" mass="14173">MRPAEQGPKCCSPVAHMRAVSRGTTAQGSGPKAQRRDPSELHARPFKATASIGSWSEWTTVSLSTHSFARPTYSTPPRSTFCQPALLYPILPRPARPGPAWTGLALKPERPESALTGTGSNGPLGLVDRRAGN</sequence>